<dbReference type="EMBL" id="OX459964">
    <property type="protein sequence ID" value="CAI9168427.1"/>
    <property type="molecule type" value="Genomic_DNA"/>
</dbReference>
<protein>
    <submittedName>
        <fullName evidence="1">Uncharacterized protein</fullName>
    </submittedName>
</protein>
<organism evidence="1 2">
    <name type="scientific">Rangifer tarandus platyrhynchus</name>
    <name type="common">Svalbard reindeer</name>
    <dbReference type="NCBI Taxonomy" id="3082113"/>
    <lineage>
        <taxon>Eukaryota</taxon>
        <taxon>Metazoa</taxon>
        <taxon>Chordata</taxon>
        <taxon>Craniata</taxon>
        <taxon>Vertebrata</taxon>
        <taxon>Euteleostomi</taxon>
        <taxon>Mammalia</taxon>
        <taxon>Eutheria</taxon>
        <taxon>Laurasiatheria</taxon>
        <taxon>Artiodactyla</taxon>
        <taxon>Ruminantia</taxon>
        <taxon>Pecora</taxon>
        <taxon>Cervidae</taxon>
        <taxon>Odocoileinae</taxon>
        <taxon>Rangifer</taxon>
    </lineage>
</organism>
<sequence>MCLRKTAKEWQYHLAASGSRVPALSTALLRWPCVSYNISTAWCPPGFGKVLQIGTQLGSQAPPGQEGEYSFRTLAVTSATTFFPAGGLPPRLGEGVKRGSSG</sequence>
<proteinExistence type="predicted"/>
<name>A0ABN8Z3J8_RANTA</name>
<evidence type="ECO:0000313" key="1">
    <source>
        <dbReference type="EMBL" id="CAI9168427.1"/>
    </source>
</evidence>
<gene>
    <name evidence="1" type="ORF">MRATA1EN1_LOCUS17389</name>
</gene>
<evidence type="ECO:0000313" key="2">
    <source>
        <dbReference type="Proteomes" id="UP001176941"/>
    </source>
</evidence>
<reference evidence="1" key="1">
    <citation type="submission" date="2023-04" db="EMBL/GenBank/DDBJ databases">
        <authorList>
            <consortium name="ELIXIR-Norway"/>
        </authorList>
    </citation>
    <scope>NUCLEOTIDE SEQUENCE [LARGE SCALE GENOMIC DNA]</scope>
</reference>
<keyword evidence="2" id="KW-1185">Reference proteome</keyword>
<dbReference type="Proteomes" id="UP001176941">
    <property type="component" value="Chromosome 28"/>
</dbReference>
<accession>A0ABN8Z3J8</accession>